<accession>U5DAB6</accession>
<keyword evidence="2" id="KW-1185">Reference proteome</keyword>
<evidence type="ECO:0000313" key="1">
    <source>
        <dbReference type="EMBL" id="ERN19449.1"/>
    </source>
</evidence>
<protein>
    <submittedName>
        <fullName evidence="1">Uncharacterized protein</fullName>
    </submittedName>
</protein>
<dbReference type="EMBL" id="KI392069">
    <property type="protein sequence ID" value="ERN19449.1"/>
    <property type="molecule type" value="Genomic_DNA"/>
</dbReference>
<dbReference type="AlphaFoldDB" id="U5DAB6"/>
<name>U5DAB6_AMBTC</name>
<dbReference type="Gramene" id="ERN19449">
    <property type="protein sequence ID" value="ERN19449"/>
    <property type="gene ID" value="AMTR_s00069p00179470"/>
</dbReference>
<dbReference type="HOGENOM" id="CLU_2530505_0_0_1"/>
<organism evidence="1 2">
    <name type="scientific">Amborella trichopoda</name>
    <dbReference type="NCBI Taxonomy" id="13333"/>
    <lineage>
        <taxon>Eukaryota</taxon>
        <taxon>Viridiplantae</taxon>
        <taxon>Streptophyta</taxon>
        <taxon>Embryophyta</taxon>
        <taxon>Tracheophyta</taxon>
        <taxon>Spermatophyta</taxon>
        <taxon>Magnoliopsida</taxon>
        <taxon>Amborellales</taxon>
        <taxon>Amborellaceae</taxon>
        <taxon>Amborella</taxon>
    </lineage>
</organism>
<gene>
    <name evidence="1" type="ORF">AMTR_s00069p00179470</name>
</gene>
<sequence length="84" mass="9266">MGFPFSVEHISRGHHGRFMAAGDHLGYALLSTAARLLRYGFDMDVPEIMLNFALLLSPGTSEMRAIGDQAARMSRLGLQYPGRL</sequence>
<dbReference type="Proteomes" id="UP000017836">
    <property type="component" value="Unassembled WGS sequence"/>
</dbReference>
<evidence type="ECO:0000313" key="2">
    <source>
        <dbReference type="Proteomes" id="UP000017836"/>
    </source>
</evidence>
<proteinExistence type="predicted"/>
<reference evidence="2" key="1">
    <citation type="journal article" date="2013" name="Science">
        <title>The Amborella genome and the evolution of flowering plants.</title>
        <authorList>
            <consortium name="Amborella Genome Project"/>
        </authorList>
    </citation>
    <scope>NUCLEOTIDE SEQUENCE [LARGE SCALE GENOMIC DNA]</scope>
</reference>